<protein>
    <submittedName>
        <fullName evidence="4">Tda3p</fullName>
    </submittedName>
</protein>
<evidence type="ECO:0000313" key="5">
    <source>
        <dbReference type="Proteomes" id="UP000189580"/>
    </source>
</evidence>
<evidence type="ECO:0000256" key="1">
    <source>
        <dbReference type="SAM" id="MobiDB-lite"/>
    </source>
</evidence>
<sequence>MKQEKQEIVIVGAGIIGVCTAYYLTQHPDFDSTRHHITILEARRPAGGASGKAGGLLALWAFPQQIVPLSFKLHQELSDLYNGEKEWGYRRLDTLSIEGNLTTKKKPTGETFTPDLPTRYSRKPINAGEPLPEEVDWIRPEIIENWSSIGSPETTAQVHPYKITTFLLKKVLETGAAELVIGKVVNLRKDEDGTVIGVSYEKQSRERNTAESTQDANAVNDVTGTANKTNTSNGVAANGSDLTTVDLEADKVVLTMGPWTSKLLPTCPISGLRAHSITIKPNRQVSAHAMFTELKVKRGQYVSPEIYPRKDEVYVCGEGDTLVPTPESTDDVEVNTGRCEDLFKYAGEISDVLRSGRILRRQACYLPVTDIASCSGPLIGHTNVRNLYLASGHSCWGINNAPATGKIMAEIILEGKASSANVTGLEPELFFDATSIN</sequence>
<organism evidence="4 5">
    <name type="scientific">Sugiyamaella lignohabitans</name>
    <dbReference type="NCBI Taxonomy" id="796027"/>
    <lineage>
        <taxon>Eukaryota</taxon>
        <taxon>Fungi</taxon>
        <taxon>Dikarya</taxon>
        <taxon>Ascomycota</taxon>
        <taxon>Saccharomycotina</taxon>
        <taxon>Dipodascomycetes</taxon>
        <taxon>Dipodascales</taxon>
        <taxon>Trichomonascaceae</taxon>
        <taxon>Sugiyamaella</taxon>
    </lineage>
</organism>
<dbReference type="GO" id="GO:0005770">
    <property type="term" value="C:late endosome"/>
    <property type="evidence" value="ECO:0007669"/>
    <property type="project" value="TreeGrafter"/>
</dbReference>
<proteinExistence type="predicted"/>
<dbReference type="RefSeq" id="XP_018733847.1">
    <property type="nucleotide sequence ID" value="XM_018881237.1"/>
</dbReference>
<dbReference type="EMBL" id="CP014500">
    <property type="protein sequence ID" value="ANB11370.1"/>
    <property type="molecule type" value="Genomic_DNA"/>
</dbReference>
<dbReference type="GO" id="GO:0005829">
    <property type="term" value="C:cytosol"/>
    <property type="evidence" value="ECO:0007669"/>
    <property type="project" value="GOC"/>
</dbReference>
<dbReference type="OrthoDB" id="498204at2759"/>
<accession>A0A167C8W3</accession>
<dbReference type="PANTHER" id="PTHR13847:SF150">
    <property type="entry name" value="OXIDOREDUCTASE TDA3-RELATED"/>
    <property type="match status" value="1"/>
</dbReference>
<feature type="region of interest" description="Disordered" evidence="1">
    <location>
        <begin position="204"/>
        <end position="238"/>
    </location>
</feature>
<feature type="compositionally biased region" description="Polar residues" evidence="1">
    <location>
        <begin position="210"/>
        <end position="238"/>
    </location>
</feature>
<dbReference type="Pfam" id="PF01266">
    <property type="entry name" value="DAO"/>
    <property type="match status" value="1"/>
</dbReference>
<dbReference type="AlphaFoldDB" id="A0A167C8W3"/>
<keyword evidence="2" id="KW-0812">Transmembrane</keyword>
<dbReference type="SUPFAM" id="SSF51905">
    <property type="entry name" value="FAD/NAD(P)-binding domain"/>
    <property type="match status" value="1"/>
</dbReference>
<feature type="region of interest" description="Disordered" evidence="1">
    <location>
        <begin position="103"/>
        <end position="127"/>
    </location>
</feature>
<name>A0A167C8W3_9ASCO</name>
<evidence type="ECO:0000259" key="3">
    <source>
        <dbReference type="Pfam" id="PF01266"/>
    </source>
</evidence>
<feature type="domain" description="FAD dependent oxidoreductase" evidence="3">
    <location>
        <begin position="8"/>
        <end position="410"/>
    </location>
</feature>
<dbReference type="Proteomes" id="UP000189580">
    <property type="component" value="Chromosome c"/>
</dbReference>
<keyword evidence="5" id="KW-1185">Reference proteome</keyword>
<reference evidence="4 5" key="1">
    <citation type="submission" date="2016-02" db="EMBL/GenBank/DDBJ databases">
        <title>Complete genome sequence and transcriptome regulation of the pentose utilising yeast Sugiyamaella lignohabitans.</title>
        <authorList>
            <person name="Bellasio M."/>
            <person name="Peymann A."/>
            <person name="Valli M."/>
            <person name="Sipitzky M."/>
            <person name="Graf A."/>
            <person name="Sauer M."/>
            <person name="Marx H."/>
            <person name="Mattanovich D."/>
        </authorList>
    </citation>
    <scope>NUCLEOTIDE SEQUENCE [LARGE SCALE GENOMIC DNA]</scope>
    <source>
        <strain evidence="4 5">CBS 10342</strain>
    </source>
</reference>
<dbReference type="KEGG" id="slb:AWJ20_4176"/>
<evidence type="ECO:0000313" key="4">
    <source>
        <dbReference type="EMBL" id="ANB11370.1"/>
    </source>
</evidence>
<gene>
    <name evidence="4" type="primary">TDA3</name>
    <name evidence="4" type="ORF">AWJ20_4176</name>
</gene>
<dbReference type="InterPro" id="IPR036188">
    <property type="entry name" value="FAD/NAD-bd_sf"/>
</dbReference>
<dbReference type="Gene3D" id="3.30.9.10">
    <property type="entry name" value="D-Amino Acid Oxidase, subunit A, domain 2"/>
    <property type="match status" value="2"/>
</dbReference>
<keyword evidence="2" id="KW-1133">Transmembrane helix</keyword>
<evidence type="ECO:0000256" key="2">
    <source>
        <dbReference type="SAM" id="Phobius"/>
    </source>
</evidence>
<feature type="transmembrane region" description="Helical" evidence="2">
    <location>
        <begin position="7"/>
        <end position="25"/>
    </location>
</feature>
<dbReference type="GO" id="GO:0042147">
    <property type="term" value="P:retrograde transport, endosome to Golgi"/>
    <property type="evidence" value="ECO:0007669"/>
    <property type="project" value="TreeGrafter"/>
</dbReference>
<dbReference type="Gene3D" id="3.50.50.60">
    <property type="entry name" value="FAD/NAD(P)-binding domain"/>
    <property type="match status" value="2"/>
</dbReference>
<dbReference type="GeneID" id="30036279"/>
<keyword evidence="2" id="KW-0472">Membrane</keyword>
<dbReference type="InterPro" id="IPR006076">
    <property type="entry name" value="FAD-dep_OxRdtase"/>
</dbReference>
<dbReference type="PANTHER" id="PTHR13847">
    <property type="entry name" value="SARCOSINE DEHYDROGENASE-RELATED"/>
    <property type="match status" value="1"/>
</dbReference>